<organism evidence="4">
    <name type="scientific">Mantoniella antarctica</name>
    <dbReference type="NCBI Taxonomy" id="81844"/>
    <lineage>
        <taxon>Eukaryota</taxon>
        <taxon>Viridiplantae</taxon>
        <taxon>Chlorophyta</taxon>
        <taxon>Mamiellophyceae</taxon>
        <taxon>Mamiellales</taxon>
        <taxon>Mamiellaceae</taxon>
        <taxon>Mantoniella</taxon>
    </lineage>
</organism>
<dbReference type="EMBL" id="HBFC01005634">
    <property type="protein sequence ID" value="CAD8700474.1"/>
    <property type="molecule type" value="Transcribed_RNA"/>
</dbReference>
<dbReference type="InterPro" id="IPR016024">
    <property type="entry name" value="ARM-type_fold"/>
</dbReference>
<feature type="compositionally biased region" description="Polar residues" evidence="1">
    <location>
        <begin position="356"/>
        <end position="365"/>
    </location>
</feature>
<keyword evidence="2" id="KW-0732">Signal</keyword>
<name>A0A7S0X3P9_9CHLO</name>
<dbReference type="InterPro" id="IPR013918">
    <property type="entry name" value="Nucleotide_exch_fac_Fes1"/>
</dbReference>
<feature type="domain" description="Nucleotide exchange factor Fes1" evidence="3">
    <location>
        <begin position="102"/>
        <end position="258"/>
    </location>
</feature>
<reference evidence="4" key="1">
    <citation type="submission" date="2021-01" db="EMBL/GenBank/DDBJ databases">
        <authorList>
            <person name="Corre E."/>
            <person name="Pelletier E."/>
            <person name="Niang G."/>
            <person name="Scheremetjew M."/>
            <person name="Finn R."/>
            <person name="Kale V."/>
            <person name="Holt S."/>
            <person name="Cochrane G."/>
            <person name="Meng A."/>
            <person name="Brown T."/>
            <person name="Cohen L."/>
        </authorList>
    </citation>
    <scope>NUCLEOTIDE SEQUENCE</scope>
    <source>
        <strain evidence="4">SL-175</strain>
    </source>
</reference>
<evidence type="ECO:0000259" key="3">
    <source>
        <dbReference type="Pfam" id="PF08609"/>
    </source>
</evidence>
<feature type="region of interest" description="Disordered" evidence="1">
    <location>
        <begin position="46"/>
        <end position="92"/>
    </location>
</feature>
<dbReference type="PANTHER" id="PTHR19316">
    <property type="entry name" value="PROTEIN FOLDING REGULATOR"/>
    <property type="match status" value="1"/>
</dbReference>
<sequence length="610" mass="62823">MPCRRRTADGSPAAAPRLFHHRPLPPFLLLRVLFVVVLSLPGGVAQGLTPVGDVKDHPVAPPTRGKNVGTQSTETGAPAGTAPPPEDAGRALNLDSMPQEKMQSLFNWAIENADPQKLREMAAAAARASAEKHGAAGGRAATATAAEAASAAAASHWTADASSAAATEAGLASLGVLPDASTASKVQPGQRWTQEEVLKKRADIRELLDMLSMNPTEQSYIELATDMYLNKTLAVSQRLVALRELEDLVGPVDNANDLHVLGALVPLVATAVDVKEDHEVGAAAAGVLATAMSNNPKVQALVHAWRPPTLNDIPAVSAAGAAGAETDAGVAAAGSMGAAARAEWTGPAEETAAGKNLTSQDSSTDNDLKSRKAAAANVKNLGVYGNIDVTTPVMPTAGVEARLGAIAGDPAIPAARRSKALFALSAMVRNTLECRRSFLAAGGRSTVEALLRPETPAGVRKKALVLVTDFWILPDVAGGAVYAEEELALATTVMPHVVEMLGRGLPDTREKAMAALRAALVGDGTGAQGRHHVAAADADADAQGRAAASAAVVSAANKHGAVSALFRLQAFFVAEAKEDPEVEDYMTDMAQEAAALAEMLQARGGSKDEL</sequence>
<evidence type="ECO:0000256" key="1">
    <source>
        <dbReference type="SAM" id="MobiDB-lite"/>
    </source>
</evidence>
<gene>
    <name evidence="4" type="ORF">MANT1106_LOCUS3156</name>
</gene>
<dbReference type="GO" id="GO:0000774">
    <property type="term" value="F:adenyl-nucleotide exchange factor activity"/>
    <property type="evidence" value="ECO:0007669"/>
    <property type="project" value="TreeGrafter"/>
</dbReference>
<dbReference type="InterPro" id="IPR050693">
    <property type="entry name" value="Hsp70_NEF-Inhibitors"/>
</dbReference>
<dbReference type="PANTHER" id="PTHR19316:SF32">
    <property type="entry name" value="ARM REPEAT SUPERFAMILY PROTEIN"/>
    <property type="match status" value="1"/>
</dbReference>
<feature type="region of interest" description="Disordered" evidence="1">
    <location>
        <begin position="341"/>
        <end position="370"/>
    </location>
</feature>
<protein>
    <recommendedName>
        <fullName evidence="3">Nucleotide exchange factor Fes1 domain-containing protein</fullName>
    </recommendedName>
</protein>
<feature type="chain" id="PRO_5030607827" description="Nucleotide exchange factor Fes1 domain-containing protein" evidence="2">
    <location>
        <begin position="46"/>
        <end position="610"/>
    </location>
</feature>
<dbReference type="InterPro" id="IPR011989">
    <property type="entry name" value="ARM-like"/>
</dbReference>
<feature type="signal peptide" evidence="2">
    <location>
        <begin position="1"/>
        <end position="45"/>
    </location>
</feature>
<dbReference type="SUPFAM" id="SSF48371">
    <property type="entry name" value="ARM repeat"/>
    <property type="match status" value="1"/>
</dbReference>
<dbReference type="Gene3D" id="1.25.10.10">
    <property type="entry name" value="Leucine-rich Repeat Variant"/>
    <property type="match status" value="2"/>
</dbReference>
<evidence type="ECO:0000313" key="4">
    <source>
        <dbReference type="EMBL" id="CAD8700474.1"/>
    </source>
</evidence>
<accession>A0A7S0X3P9</accession>
<evidence type="ECO:0000256" key="2">
    <source>
        <dbReference type="SAM" id="SignalP"/>
    </source>
</evidence>
<proteinExistence type="predicted"/>
<dbReference type="Pfam" id="PF08609">
    <property type="entry name" value="Fes1"/>
    <property type="match status" value="1"/>
</dbReference>
<dbReference type="GO" id="GO:0005783">
    <property type="term" value="C:endoplasmic reticulum"/>
    <property type="evidence" value="ECO:0007669"/>
    <property type="project" value="TreeGrafter"/>
</dbReference>
<dbReference type="AlphaFoldDB" id="A0A7S0X3P9"/>